<feature type="region of interest" description="Disordered" evidence="4">
    <location>
        <begin position="275"/>
        <end position="316"/>
    </location>
</feature>
<evidence type="ECO:0000256" key="3">
    <source>
        <dbReference type="ARBA" id="ARBA00022691"/>
    </source>
</evidence>
<evidence type="ECO:0000256" key="4">
    <source>
        <dbReference type="SAM" id="MobiDB-lite"/>
    </source>
</evidence>
<keyword evidence="6" id="KW-1185">Reference proteome</keyword>
<dbReference type="Gene3D" id="1.25.40.10">
    <property type="entry name" value="Tetratricopeptide repeat domain"/>
    <property type="match status" value="1"/>
</dbReference>
<evidence type="ECO:0000256" key="1">
    <source>
        <dbReference type="ARBA" id="ARBA00022603"/>
    </source>
</evidence>
<dbReference type="InterPro" id="IPR011990">
    <property type="entry name" value="TPR-like_helical_dom_sf"/>
</dbReference>
<dbReference type="EMBL" id="CP018839">
    <property type="protein sequence ID" value="APR03838.1"/>
    <property type="molecule type" value="Genomic_DNA"/>
</dbReference>
<dbReference type="InterPro" id="IPR022642">
    <property type="entry name" value="CheR_C"/>
</dbReference>
<dbReference type="GO" id="GO:0008983">
    <property type="term" value="F:protein-glutamate O-methyltransferase activity"/>
    <property type="evidence" value="ECO:0007669"/>
    <property type="project" value="UniProtKB-EC"/>
</dbReference>
<evidence type="ECO:0000256" key="2">
    <source>
        <dbReference type="ARBA" id="ARBA00022679"/>
    </source>
</evidence>
<dbReference type="Proteomes" id="UP000185739">
    <property type="component" value="Chromosome"/>
</dbReference>
<dbReference type="PANTHER" id="PTHR24422:SF19">
    <property type="entry name" value="CHEMOTAXIS PROTEIN METHYLTRANSFERASE"/>
    <property type="match status" value="1"/>
</dbReference>
<dbReference type="SUPFAM" id="SSF48452">
    <property type="entry name" value="TPR-like"/>
    <property type="match status" value="1"/>
</dbReference>
<dbReference type="SUPFAM" id="SSF53335">
    <property type="entry name" value="S-adenosyl-L-methionine-dependent methyltransferases"/>
    <property type="match status" value="1"/>
</dbReference>
<dbReference type="RefSeq" id="WP_075147409.1">
    <property type="nucleotide sequence ID" value="NZ_CP018839.1"/>
</dbReference>
<name>A0A1H5UBH3_9RHOO</name>
<feature type="compositionally biased region" description="Basic and acidic residues" evidence="4">
    <location>
        <begin position="284"/>
        <end position="293"/>
    </location>
</feature>
<dbReference type="STRING" id="96773.Tchl_0977"/>
<keyword evidence="1 5" id="KW-0489">Methyltransferase</keyword>
<dbReference type="SMART" id="SM00138">
    <property type="entry name" value="MeTrc"/>
    <property type="match status" value="1"/>
</dbReference>
<dbReference type="InterPro" id="IPR029063">
    <property type="entry name" value="SAM-dependent_MTases_sf"/>
</dbReference>
<dbReference type="EC" id="2.1.1.80" evidence="5"/>
<dbReference type="SUPFAM" id="SSF47757">
    <property type="entry name" value="Chemotaxis receptor methyltransferase CheR, N-terminal domain"/>
    <property type="match status" value="1"/>
</dbReference>
<dbReference type="Pfam" id="PF01739">
    <property type="entry name" value="CheR"/>
    <property type="match status" value="1"/>
</dbReference>
<evidence type="ECO:0000313" key="6">
    <source>
        <dbReference type="Proteomes" id="UP000185739"/>
    </source>
</evidence>
<dbReference type="GO" id="GO:0032259">
    <property type="term" value="P:methylation"/>
    <property type="evidence" value="ECO:0007669"/>
    <property type="project" value="UniProtKB-KW"/>
</dbReference>
<proteinExistence type="predicted"/>
<dbReference type="KEGG" id="tcl:Tchl_0977"/>
<organism evidence="5 6">
    <name type="scientific">Thauera chlorobenzoica</name>
    <dbReference type="NCBI Taxonomy" id="96773"/>
    <lineage>
        <taxon>Bacteria</taxon>
        <taxon>Pseudomonadati</taxon>
        <taxon>Pseudomonadota</taxon>
        <taxon>Betaproteobacteria</taxon>
        <taxon>Rhodocyclales</taxon>
        <taxon>Zoogloeaceae</taxon>
        <taxon>Thauera</taxon>
    </lineage>
</organism>
<dbReference type="InterPro" id="IPR000780">
    <property type="entry name" value="CheR_MeTrfase"/>
</dbReference>
<dbReference type="InterPro" id="IPR050903">
    <property type="entry name" value="Bact_Chemotaxis_MeTrfase"/>
</dbReference>
<protein>
    <submittedName>
        <fullName evidence="5">Chemotaxis protein methyltransferase CheR</fullName>
        <ecNumber evidence="5">2.1.1.80</ecNumber>
    </submittedName>
</protein>
<dbReference type="InterPro" id="IPR019734">
    <property type="entry name" value="TPR_rpt"/>
</dbReference>
<reference evidence="5 6" key="1">
    <citation type="submission" date="2016-12" db="EMBL/GenBank/DDBJ databases">
        <title>Complete genome sequence of Thauera chlorobenzoica, a Betaproteobacterium degrading haloaromatics anaerobically to CO2 and halides.</title>
        <authorList>
            <person name="Goris T."/>
            <person name="Mergelsberg M."/>
            <person name="Boll M."/>
        </authorList>
    </citation>
    <scope>NUCLEOTIDE SEQUENCE [LARGE SCALE GENOMIC DNA]</scope>
    <source>
        <strain evidence="5 6">3CB1</strain>
    </source>
</reference>
<keyword evidence="2 5" id="KW-0808">Transferase</keyword>
<accession>A0A1H5UBH3</accession>
<gene>
    <name evidence="5" type="ORF">Tchl_0977</name>
</gene>
<evidence type="ECO:0000313" key="5">
    <source>
        <dbReference type="EMBL" id="APR03838.1"/>
    </source>
</evidence>
<dbReference type="OrthoDB" id="9816309at2"/>
<dbReference type="PROSITE" id="PS50123">
    <property type="entry name" value="CHER"/>
    <property type="match status" value="1"/>
</dbReference>
<dbReference type="SMART" id="SM00028">
    <property type="entry name" value="TPR"/>
    <property type="match status" value="2"/>
</dbReference>
<dbReference type="AlphaFoldDB" id="A0A1H5UBH3"/>
<dbReference type="PRINTS" id="PR00996">
    <property type="entry name" value="CHERMTFRASE"/>
</dbReference>
<sequence length="515" mass="56131">MSQAPLDAIGELIAARFGLVFEGAAGRRLASAVAARIEARQLAGAARYLALLEDDEDEQRTLAEQLTVHETYFFREAEQIRFVADTLVPRLLATGKDGMPLRILSAGCSSGEEPYSLAIALFERYRERTPELFSITAGDLSRPMLARARQAQYSEFSFRGVDAELRARYFDFAGGHYRLRPFVRAVVGFCELNLIEPAFPEGTAPFDIVFMRNVSIYFEKAVRRRILEALAGWMRPGALLVTGVAETLANDLGVFELVEEAGLFHFSRPSAPSAGGRIASAGREGVRTPDGRGRMPPFVRTPTSAPPRPPLKPGLRPAIAARPARTGPVLRARAAPPVGGAAPLDLGELIGLVHDERYEQAWPLVSVRLQADPEDHAALLLGAYISLNRQRFDEARAAALGALARDAWSVEAHYLLGLIDKWRGELTAAAEWFKKAVYLNRHCWPAHFHLGSLYAQQGEVTAARRAWRAVLQLLDAAGGGGPGIAILPVGLRPAEVRFLCERRLGGELQLSGSGG</sequence>
<dbReference type="Gene3D" id="3.40.50.150">
    <property type="entry name" value="Vaccinia Virus protein VP39"/>
    <property type="match status" value="1"/>
</dbReference>
<dbReference type="PANTHER" id="PTHR24422">
    <property type="entry name" value="CHEMOTAXIS PROTEIN METHYLTRANSFERASE"/>
    <property type="match status" value="1"/>
</dbReference>
<keyword evidence="3" id="KW-0949">S-adenosyl-L-methionine</keyword>